<accession>A0A166LZD6</accession>
<organism evidence="1">
    <name type="scientific">Athelia psychrophila</name>
    <dbReference type="NCBI Taxonomy" id="1759441"/>
    <lineage>
        <taxon>Eukaryota</taxon>
        <taxon>Fungi</taxon>
        <taxon>Dikarya</taxon>
        <taxon>Basidiomycota</taxon>
        <taxon>Agaricomycotina</taxon>
        <taxon>Agaricomycetes</taxon>
        <taxon>Agaricomycetidae</taxon>
        <taxon>Atheliales</taxon>
        <taxon>Atheliaceae</taxon>
        <taxon>Athelia</taxon>
    </lineage>
</organism>
<dbReference type="AlphaFoldDB" id="A0A166LZD6"/>
<reference evidence="1" key="1">
    <citation type="journal article" date="2016" name="Mol. Biol. Evol.">
        <title>Comparative Genomics of Early-Diverging Mushroom-Forming Fungi Provides Insights into the Origins of Lignocellulose Decay Capabilities.</title>
        <authorList>
            <person name="Nagy L.G."/>
            <person name="Riley R."/>
            <person name="Tritt A."/>
            <person name="Adam C."/>
            <person name="Daum C."/>
            <person name="Floudas D."/>
            <person name="Sun H."/>
            <person name="Yadav J.S."/>
            <person name="Pangilinan J."/>
            <person name="Larsson K.H."/>
            <person name="Matsuura K."/>
            <person name="Barry K."/>
            <person name="Labutti K."/>
            <person name="Kuo R."/>
            <person name="Ohm R.A."/>
            <person name="Bhattacharya S.S."/>
            <person name="Shirouzu T."/>
            <person name="Yoshinaga Y."/>
            <person name="Martin F.M."/>
            <person name="Grigoriev I.V."/>
            <person name="Hibbett D.S."/>
        </authorList>
    </citation>
    <scope>NUCLEOTIDE SEQUENCE [LARGE SCALE GENOMIC DNA]</scope>
    <source>
        <strain evidence="1">CBS 109695</strain>
    </source>
</reference>
<dbReference type="OrthoDB" id="3329090at2759"/>
<gene>
    <name evidence="1" type="ORF">FIBSPDRAFT_858442</name>
</gene>
<sequence length="112" mass="12948">MRLDESTPIEVIAAFLRMGRKYDMDVIRVEALLKLFDAVPITLDAYKPAQSDYALLREAPRWFKILDLSREFEVQSTLPFTFYQCCRILHDCNFMGVDKANALSALIRRLSA</sequence>
<evidence type="ECO:0000313" key="1">
    <source>
        <dbReference type="EMBL" id="KZP23481.1"/>
    </source>
</evidence>
<dbReference type="EMBL" id="KV417532">
    <property type="protein sequence ID" value="KZP23481.1"/>
    <property type="molecule type" value="Genomic_DNA"/>
</dbReference>
<name>A0A166LZD6_9AGAM</name>
<protein>
    <submittedName>
        <fullName evidence="1">Uncharacterized protein</fullName>
    </submittedName>
</protein>
<proteinExistence type="predicted"/>